<feature type="domain" description="AMP-dependent synthetase/ligase" evidence="3">
    <location>
        <begin position="37"/>
        <end position="396"/>
    </location>
</feature>
<proteinExistence type="inferred from homology"/>
<dbReference type="AlphaFoldDB" id="A0A517E1H3"/>
<dbReference type="InterPro" id="IPR050237">
    <property type="entry name" value="ATP-dep_AMP-bd_enzyme"/>
</dbReference>
<keyword evidence="2 5" id="KW-0436">Ligase</keyword>
<feature type="domain" description="AMP-binding enzyme C-terminal" evidence="4">
    <location>
        <begin position="448"/>
        <end position="525"/>
    </location>
</feature>
<dbReference type="Pfam" id="PF13193">
    <property type="entry name" value="AMP-binding_C"/>
    <property type="match status" value="1"/>
</dbReference>
<dbReference type="Gene3D" id="3.40.50.12780">
    <property type="entry name" value="N-terminal domain of ligase-like"/>
    <property type="match status" value="1"/>
</dbReference>
<dbReference type="RefSeq" id="WP_144353132.1">
    <property type="nucleotide sequence ID" value="NZ_CP036260.1"/>
</dbReference>
<gene>
    <name evidence="5" type="primary">fadK</name>
    <name evidence="5" type="ORF">SPTER_49400</name>
</gene>
<organism evidence="5 6">
    <name type="scientific">Sporomusa termitida</name>
    <dbReference type="NCBI Taxonomy" id="2377"/>
    <lineage>
        <taxon>Bacteria</taxon>
        <taxon>Bacillati</taxon>
        <taxon>Bacillota</taxon>
        <taxon>Negativicutes</taxon>
        <taxon>Selenomonadales</taxon>
        <taxon>Sporomusaceae</taxon>
        <taxon>Sporomusa</taxon>
    </lineage>
</organism>
<evidence type="ECO:0000256" key="1">
    <source>
        <dbReference type="ARBA" id="ARBA00006432"/>
    </source>
</evidence>
<dbReference type="FunFam" id="3.30.300.30:FF:000008">
    <property type="entry name" value="2,3-dihydroxybenzoate-AMP ligase"/>
    <property type="match status" value="1"/>
</dbReference>
<sequence length="546" mass="59925">MSAGLRINESRKREYRRRGYWGDATLIDYWNLSVLSSPEKTAVIDFQGTRYTYAELDDAAGRVASFLQATGVAPGDFVSLQMPGWAEFTVIYIACLKAGAVVNPVLPCYRADELRYILNKCETKILFFPSEFRRFDYLPMVRLLFPQVPSLKEAVAVEKGKAASGGWTLSRIIRSYPPLAVHSERRADDLAAVLFTSGTDGFPKGVMFTHNTIIASEKAFAAALNFNYLDVMLMMAPLAHATGFHHGVTAPFLFGAKSVLQDIFTACASLALIAREQCTCSMGATPFVHDILHSLKSGSYDISSLRFFLCGGAPIPRHLVKEAGEAGLQVRGVYGSTESIPHTAVRLHDSPEKVINTDGAAVPSVEIKVVDAARQPVPAGGEGEEASRGPNVFVGYMKEPELTAQVLDEEGWYYSGDLCCMDEDGYIRITGRKKDVIIRGGENISSVEVENILLQMPAIRAAGVVAMPDPRLGERICAYVVLEAGEEGLSLADIQSFFAEKKVAKCKYPERLELVDNLPRTASGKIQKFVLRQEIENKLNRQMLAD</sequence>
<name>A0A517E1H3_9FIRM</name>
<dbReference type="Gene3D" id="3.30.300.30">
    <property type="match status" value="1"/>
</dbReference>
<evidence type="ECO:0000313" key="6">
    <source>
        <dbReference type="Proteomes" id="UP000320776"/>
    </source>
</evidence>
<dbReference type="InterPro" id="IPR025110">
    <property type="entry name" value="AMP-bd_C"/>
</dbReference>
<dbReference type="NCBIfam" id="NF004758">
    <property type="entry name" value="PRK06087.1"/>
    <property type="match status" value="1"/>
</dbReference>
<geneLocation type="plasmid" evidence="6">
    <name>pspter</name>
</geneLocation>
<dbReference type="OrthoDB" id="9778383at2"/>
<dbReference type="EC" id="6.2.1.-" evidence="5"/>
<accession>A0A517E1H3</accession>
<evidence type="ECO:0000256" key="2">
    <source>
        <dbReference type="ARBA" id="ARBA00022598"/>
    </source>
</evidence>
<evidence type="ECO:0000259" key="4">
    <source>
        <dbReference type="Pfam" id="PF13193"/>
    </source>
</evidence>
<dbReference type="SUPFAM" id="SSF56801">
    <property type="entry name" value="Acetyl-CoA synthetase-like"/>
    <property type="match status" value="1"/>
</dbReference>
<reference evidence="5 6" key="1">
    <citation type="submission" date="2019-02" db="EMBL/GenBank/DDBJ databases">
        <title>Closed genome of Sporomusa termitida DSM 4440.</title>
        <authorList>
            <person name="Poehlein A."/>
            <person name="Daniel R."/>
        </authorList>
    </citation>
    <scope>NUCLEOTIDE SEQUENCE [LARGE SCALE GENOMIC DNA]</scope>
    <source>
        <strain evidence="5 6">DSM 4440</strain>
        <plasmid evidence="6">pspter</plasmid>
    </source>
</reference>
<dbReference type="PANTHER" id="PTHR43767:SF1">
    <property type="entry name" value="NONRIBOSOMAL PEPTIDE SYNTHASE PES1 (EUROFUNG)-RELATED"/>
    <property type="match status" value="1"/>
</dbReference>
<protein>
    <submittedName>
        <fullName evidence="5">Medium-chain fatty-acid--CoA ligase</fullName>
        <ecNumber evidence="5">6.2.1.-</ecNumber>
    </submittedName>
</protein>
<dbReference type="InterPro" id="IPR042099">
    <property type="entry name" value="ANL_N_sf"/>
</dbReference>
<comment type="similarity">
    <text evidence="1">Belongs to the ATP-dependent AMP-binding enzyme family.</text>
</comment>
<dbReference type="GO" id="GO:0016878">
    <property type="term" value="F:acid-thiol ligase activity"/>
    <property type="evidence" value="ECO:0007669"/>
    <property type="project" value="UniProtKB-ARBA"/>
</dbReference>
<dbReference type="Proteomes" id="UP000320776">
    <property type="component" value="Plasmid pSPTER"/>
</dbReference>
<dbReference type="EMBL" id="CP036260">
    <property type="protein sequence ID" value="QDR83449.1"/>
    <property type="molecule type" value="Genomic_DNA"/>
</dbReference>
<evidence type="ECO:0000259" key="3">
    <source>
        <dbReference type="Pfam" id="PF00501"/>
    </source>
</evidence>
<dbReference type="KEGG" id="sted:SPTER_49400"/>
<keyword evidence="6" id="KW-1185">Reference proteome</keyword>
<dbReference type="Pfam" id="PF00501">
    <property type="entry name" value="AMP-binding"/>
    <property type="match status" value="1"/>
</dbReference>
<dbReference type="InterPro" id="IPR045851">
    <property type="entry name" value="AMP-bd_C_sf"/>
</dbReference>
<dbReference type="InterPro" id="IPR000873">
    <property type="entry name" value="AMP-dep_synth/lig_dom"/>
</dbReference>
<keyword evidence="5" id="KW-0614">Plasmid</keyword>
<evidence type="ECO:0000313" key="5">
    <source>
        <dbReference type="EMBL" id="QDR83449.1"/>
    </source>
</evidence>
<dbReference type="PANTHER" id="PTHR43767">
    <property type="entry name" value="LONG-CHAIN-FATTY-ACID--COA LIGASE"/>
    <property type="match status" value="1"/>
</dbReference>